<reference evidence="1" key="1">
    <citation type="submission" date="2020-07" db="EMBL/GenBank/DDBJ databases">
        <title>Multicomponent nature underlies the extraordinary mechanical properties of spider dragline silk.</title>
        <authorList>
            <person name="Kono N."/>
            <person name="Nakamura H."/>
            <person name="Mori M."/>
            <person name="Yoshida Y."/>
            <person name="Ohtoshi R."/>
            <person name="Malay A.D."/>
            <person name="Moran D.A.P."/>
            <person name="Tomita M."/>
            <person name="Numata K."/>
            <person name="Arakawa K."/>
        </authorList>
    </citation>
    <scope>NUCLEOTIDE SEQUENCE</scope>
</reference>
<accession>A0A8X6FXF8</accession>
<dbReference type="OrthoDB" id="10315369at2759"/>
<organism evidence="1 2">
    <name type="scientific">Trichonephila clavata</name>
    <name type="common">Joro spider</name>
    <name type="synonym">Nephila clavata</name>
    <dbReference type="NCBI Taxonomy" id="2740835"/>
    <lineage>
        <taxon>Eukaryota</taxon>
        <taxon>Metazoa</taxon>
        <taxon>Ecdysozoa</taxon>
        <taxon>Arthropoda</taxon>
        <taxon>Chelicerata</taxon>
        <taxon>Arachnida</taxon>
        <taxon>Araneae</taxon>
        <taxon>Araneomorphae</taxon>
        <taxon>Entelegynae</taxon>
        <taxon>Araneoidea</taxon>
        <taxon>Nephilidae</taxon>
        <taxon>Trichonephila</taxon>
    </lineage>
</organism>
<comment type="caution">
    <text evidence="1">The sequence shown here is derived from an EMBL/GenBank/DDBJ whole genome shotgun (WGS) entry which is preliminary data.</text>
</comment>
<evidence type="ECO:0000313" key="2">
    <source>
        <dbReference type="Proteomes" id="UP000887116"/>
    </source>
</evidence>
<proteinExistence type="predicted"/>
<protein>
    <submittedName>
        <fullName evidence="1">Uncharacterized protein</fullName>
    </submittedName>
</protein>
<evidence type="ECO:0000313" key="1">
    <source>
        <dbReference type="EMBL" id="GFQ69328.1"/>
    </source>
</evidence>
<gene>
    <name evidence="1" type="primary">NCL1_47773</name>
    <name evidence="1" type="ORF">TNCT_63231</name>
</gene>
<sequence length="340" mass="39501">MANDALFQHLMTHLFPYYYAKHHKIQGFECVETFVPKGALTENLFDIIAKAMHSLEDFIIYSWIESLKYNSESVKDFETYILHVMMFCIEKKTLLNDIYERFINVCSLVTIIGLHTFFTTGKKFYKLTPRILTVFFEKALKEDFKKRGGWKRLEKYIMFQDYLEYNELLCDAQSPCVEFDEKSIEFASRRCHVYSPFLISEETENDFASDLTVEVISSIEASLLAELRSSTQDVSPSPSNFQEQLNSGMEKLRMEEEIARARGESSKASGDDSFYIEESYQICLENHIVNLKRQIRQFNLNTDILSIGESSDNAANRLITGLRHLQLKIEHAILLLDSLL</sequence>
<dbReference type="AlphaFoldDB" id="A0A8X6FXF8"/>
<dbReference type="Proteomes" id="UP000887116">
    <property type="component" value="Unassembled WGS sequence"/>
</dbReference>
<name>A0A8X6FXF8_TRICU</name>
<dbReference type="EMBL" id="BMAO01000812">
    <property type="protein sequence ID" value="GFQ69328.1"/>
    <property type="molecule type" value="Genomic_DNA"/>
</dbReference>
<keyword evidence="2" id="KW-1185">Reference proteome</keyword>